<evidence type="ECO:0000313" key="3">
    <source>
        <dbReference type="Proteomes" id="UP000001542"/>
    </source>
</evidence>
<sequence>MKKLTKLHKRRTKYAHLITGLQKKSHEEQEKNNKSRSIQQQQERIDRLGVCTQLLDNKSRLSTAVRLQPLPELPPVKIEEKFFDINNFDSSDEFGNFIRKATPQNLTNYFNENGIPRLLNYCGDPYFRNKFFDINVDGIVEVLPAILASISGQNRAIILQRILDVHRESAQLTQAFESMALSTDPIEIINQIEHVASSLLKCKRTKFLIASPLICELAYIHCGIKRIIPMTTGLISSVVGRGDYAIIQDPFNTEEIDLAVESFIFEGSRNCLIAPLMHSDFENPFAFVAIDKLRDDSFSPNDFIMLCYLFRNVTSQIKLLVRELTSATEKDMTELVEGLSEIADSSNAHDMIAKIINESNRLTDASTSRLFTVVGDCFCEETPGTNIGGKLLMIDRGLTCRAAINNETTNYFLPRRIKDFSVAIDDLTEPRIWSMIACPATYNGEVKGAFVLYNRRNGTFFSAKDSFVATNLGKCFLPLLHTCCESTKLHESLERNNINCVRAYNLTVFSLKAIQAAGTPNLYEQMSIFCEKLKPSVQFRFLIYENDNLYEASSRQTVQSEPQLLDAIVEMKPTAAISENVGILVYPIKSNANNQVYMFEFRAPLMKLKTEEESNGILQCTRILHSLEEHSMKLALPENSRKMQSKARNTSSNKTQSSSSSSSSSFFNLDLSLVGNGNNMPFIPLSLKNIHDEDGMTSTSIFDLSRSETQTKSDKFIIVSSAQPSINPQSFETQLDQGKLQIYPFDPFLSNILFSFSKLSIRQVGLHNKIVTQKRYKPTVRALHLLGNVLACPMPFSELLNILLISFTNLFGREISLEIFDPPLKDETETDPSALNLERDRKIYASIKIPSPMSQDRSMALSYFADLVLALLASRTEGKPENQYEIGRPPMLKPDLTYNFLRFGIQENVSLCSELFFAFRVHEVLDVTKERVTIWLSKLSTNPEEERFFISALDALQFGYSMFCEFKLFDYFNPSELCACCLSIFFRSAFPHMRPNFKYGNYLKNFLNSKSDNKIVVRVTTAMILLSSPDCDLLEYAPEEIMCELIELMLERATESASLLIAKLSVEAKKGIDLNKERNRALFATLVTEMSQSSPFFRNIDVFNDLCLASMETQALILYKAEKIVQKYVNLLKLLGEGSNIFEKAFSDKIPWLISKGEEYFMQQAAEEEEQGNMSLFDAR</sequence>
<dbReference type="Proteomes" id="UP000001542">
    <property type="component" value="Unassembled WGS sequence"/>
</dbReference>
<dbReference type="OrthoDB" id="10515365at2759"/>
<feature type="compositionally biased region" description="Polar residues" evidence="1">
    <location>
        <begin position="646"/>
        <end position="656"/>
    </location>
</feature>
<dbReference type="AlphaFoldDB" id="A2FAU4"/>
<evidence type="ECO:0000313" key="2">
    <source>
        <dbReference type="EMBL" id="EAX97973.1"/>
    </source>
</evidence>
<dbReference type="VEuPathDB" id="TrichDB:TVAGG3_0888870"/>
<gene>
    <name evidence="2" type="ORF">TVAG_017450</name>
</gene>
<dbReference type="VEuPathDB" id="TrichDB:TVAG_017450"/>
<dbReference type="SUPFAM" id="SSF55781">
    <property type="entry name" value="GAF domain-like"/>
    <property type="match status" value="2"/>
</dbReference>
<dbReference type="InParanoid" id="A2FAU4"/>
<dbReference type="RefSeq" id="XP_001310903.1">
    <property type="nucleotide sequence ID" value="XM_001310902.1"/>
</dbReference>
<accession>A2FAU4</accession>
<feature type="compositionally biased region" description="Basic and acidic residues" evidence="1">
    <location>
        <begin position="24"/>
        <end position="33"/>
    </location>
</feature>
<reference evidence="2" key="2">
    <citation type="journal article" date="2007" name="Science">
        <title>Draft genome sequence of the sexually transmitted pathogen Trichomonas vaginalis.</title>
        <authorList>
            <person name="Carlton J.M."/>
            <person name="Hirt R.P."/>
            <person name="Silva J.C."/>
            <person name="Delcher A.L."/>
            <person name="Schatz M."/>
            <person name="Zhao Q."/>
            <person name="Wortman J.R."/>
            <person name="Bidwell S.L."/>
            <person name="Alsmark U.C.M."/>
            <person name="Besteiro S."/>
            <person name="Sicheritz-Ponten T."/>
            <person name="Noel C.J."/>
            <person name="Dacks J.B."/>
            <person name="Foster P.G."/>
            <person name="Simillion C."/>
            <person name="Van de Peer Y."/>
            <person name="Miranda-Saavedra D."/>
            <person name="Barton G.J."/>
            <person name="Westrop G.D."/>
            <person name="Mueller S."/>
            <person name="Dessi D."/>
            <person name="Fiori P.L."/>
            <person name="Ren Q."/>
            <person name="Paulsen I."/>
            <person name="Zhang H."/>
            <person name="Bastida-Corcuera F.D."/>
            <person name="Simoes-Barbosa A."/>
            <person name="Brown M.T."/>
            <person name="Hayes R.D."/>
            <person name="Mukherjee M."/>
            <person name="Okumura C.Y."/>
            <person name="Schneider R."/>
            <person name="Smith A.J."/>
            <person name="Vanacova S."/>
            <person name="Villalvazo M."/>
            <person name="Haas B.J."/>
            <person name="Pertea M."/>
            <person name="Feldblyum T.V."/>
            <person name="Utterback T.R."/>
            <person name="Shu C.L."/>
            <person name="Osoegawa K."/>
            <person name="de Jong P.J."/>
            <person name="Hrdy I."/>
            <person name="Horvathova L."/>
            <person name="Zubacova Z."/>
            <person name="Dolezal P."/>
            <person name="Malik S.B."/>
            <person name="Logsdon J.M. Jr."/>
            <person name="Henze K."/>
            <person name="Gupta A."/>
            <person name="Wang C.C."/>
            <person name="Dunne R.L."/>
            <person name="Upcroft J.A."/>
            <person name="Upcroft P."/>
            <person name="White O."/>
            <person name="Salzberg S.L."/>
            <person name="Tang P."/>
            <person name="Chiu C.-H."/>
            <person name="Lee Y.-S."/>
            <person name="Embley T.M."/>
            <person name="Coombs G.H."/>
            <person name="Mottram J.C."/>
            <person name="Tachezy J."/>
            <person name="Fraser-Liggett C.M."/>
            <person name="Johnson P.J."/>
        </authorList>
    </citation>
    <scope>NUCLEOTIDE SEQUENCE [LARGE SCALE GENOMIC DNA]</scope>
    <source>
        <strain evidence="2">G3</strain>
    </source>
</reference>
<dbReference type="SUPFAM" id="SSF109604">
    <property type="entry name" value="HD-domain/PDEase-like"/>
    <property type="match status" value="1"/>
</dbReference>
<feature type="region of interest" description="Disordered" evidence="1">
    <location>
        <begin position="20"/>
        <end position="41"/>
    </location>
</feature>
<reference evidence="2" key="1">
    <citation type="submission" date="2006-10" db="EMBL/GenBank/DDBJ databases">
        <authorList>
            <person name="Amadeo P."/>
            <person name="Zhao Q."/>
            <person name="Wortman J."/>
            <person name="Fraser-Liggett C."/>
            <person name="Carlton J."/>
        </authorList>
    </citation>
    <scope>NUCLEOTIDE SEQUENCE</scope>
    <source>
        <strain evidence="2">G3</strain>
    </source>
</reference>
<protein>
    <recommendedName>
        <fullName evidence="4">GAF domain containing protein</fullName>
    </recommendedName>
</protein>
<keyword evidence="3" id="KW-1185">Reference proteome</keyword>
<organism evidence="2 3">
    <name type="scientific">Trichomonas vaginalis (strain ATCC PRA-98 / G3)</name>
    <dbReference type="NCBI Taxonomy" id="412133"/>
    <lineage>
        <taxon>Eukaryota</taxon>
        <taxon>Metamonada</taxon>
        <taxon>Parabasalia</taxon>
        <taxon>Trichomonadida</taxon>
        <taxon>Trichomonadidae</taxon>
        <taxon>Trichomonas</taxon>
    </lineage>
</organism>
<proteinExistence type="predicted"/>
<feature type="region of interest" description="Disordered" evidence="1">
    <location>
        <begin position="639"/>
        <end position="664"/>
    </location>
</feature>
<evidence type="ECO:0000256" key="1">
    <source>
        <dbReference type="SAM" id="MobiDB-lite"/>
    </source>
</evidence>
<name>A2FAU4_TRIV3</name>
<dbReference type="EMBL" id="DS113693">
    <property type="protein sequence ID" value="EAX97973.1"/>
    <property type="molecule type" value="Genomic_DNA"/>
</dbReference>
<dbReference type="KEGG" id="tva:4755763"/>
<dbReference type="InterPro" id="IPR029016">
    <property type="entry name" value="GAF-like_dom_sf"/>
</dbReference>
<evidence type="ECO:0008006" key="4">
    <source>
        <dbReference type="Google" id="ProtNLM"/>
    </source>
</evidence>
<dbReference type="Gene3D" id="3.30.450.40">
    <property type="match status" value="1"/>
</dbReference>